<dbReference type="EMBL" id="JACJTU010000092">
    <property type="protein sequence ID" value="MBD2739541.1"/>
    <property type="molecule type" value="Genomic_DNA"/>
</dbReference>
<reference evidence="1 2" key="1">
    <citation type="journal article" date="2020" name="ISME J.">
        <title>Comparative genomics reveals insights into cyanobacterial evolution and habitat adaptation.</title>
        <authorList>
            <person name="Chen M.Y."/>
            <person name="Teng W.K."/>
            <person name="Zhao L."/>
            <person name="Hu C.X."/>
            <person name="Zhou Y.K."/>
            <person name="Han B.P."/>
            <person name="Song L.R."/>
            <person name="Shu W.S."/>
        </authorList>
    </citation>
    <scope>NUCLEOTIDE SEQUENCE [LARGE SCALE GENOMIC DNA]</scope>
    <source>
        <strain evidence="1 2">FACHB-159</strain>
    </source>
</reference>
<dbReference type="Proteomes" id="UP000637383">
    <property type="component" value="Unassembled WGS sequence"/>
</dbReference>
<evidence type="ECO:0008006" key="3">
    <source>
        <dbReference type="Google" id="ProtNLM"/>
    </source>
</evidence>
<dbReference type="RefSeq" id="WP_190960036.1">
    <property type="nucleotide sequence ID" value="NZ_JACJTU010000092.1"/>
</dbReference>
<gene>
    <name evidence="1" type="ORF">H6H03_37775</name>
</gene>
<keyword evidence="2" id="KW-1185">Reference proteome</keyword>
<proteinExistence type="predicted"/>
<evidence type="ECO:0000313" key="1">
    <source>
        <dbReference type="EMBL" id="MBD2739541.1"/>
    </source>
</evidence>
<sequence length="327" mass="35574">MKLRVAVIISTLFLMNLGNVWGQQVVRITSQERSCEPIAKVISGDIHYQPLTKLCQEDKVTALNGGTVKIFCYLKGNILEISSDLVGKHCSPLSNRERRGCTMLAGRNCINPKGPNEENAPSLITPYGVVIMNPRPILSWSTTSTASSYLVQVKGIGVNWEVVVEGNSLPYPQDKPAMKPGNVYAVNIIAMRGDEPLNASSSALLLLPTAKTQEVAKTINILTTLKQSPDESAIDMDAVYEAQNLVDNSIKVLNARVKAGSKNPTIYRLLGDRYLIANLAQPASKAYSRAKALAQRGNNALESAKAQAGIEIARQYIYPPTRIKPAQ</sequence>
<accession>A0ABR8KL82</accession>
<protein>
    <recommendedName>
        <fullName evidence="3">Tetratricopeptide repeat protein</fullName>
    </recommendedName>
</protein>
<comment type="caution">
    <text evidence="1">The sequence shown here is derived from an EMBL/GenBank/DDBJ whole genome shotgun (WGS) entry which is preliminary data.</text>
</comment>
<organism evidence="1 2">
    <name type="scientific">Nostoc paludosum FACHB-159</name>
    <dbReference type="NCBI Taxonomy" id="2692908"/>
    <lineage>
        <taxon>Bacteria</taxon>
        <taxon>Bacillati</taxon>
        <taxon>Cyanobacteriota</taxon>
        <taxon>Cyanophyceae</taxon>
        <taxon>Nostocales</taxon>
        <taxon>Nostocaceae</taxon>
        <taxon>Nostoc</taxon>
    </lineage>
</organism>
<name>A0ABR8KL82_9NOSO</name>
<evidence type="ECO:0000313" key="2">
    <source>
        <dbReference type="Proteomes" id="UP000637383"/>
    </source>
</evidence>